<dbReference type="KEGG" id="lby:Lbys_1506"/>
<reference key="1">
    <citation type="submission" date="2010-11" db="EMBL/GenBank/DDBJ databases">
        <title>The complete genome of Leadbetterella byssophila DSM 17132.</title>
        <authorList>
            <consortium name="US DOE Joint Genome Institute (JGI-PGF)"/>
            <person name="Lucas S."/>
            <person name="Copeland A."/>
            <person name="Lapidus A."/>
            <person name="Glavina del Rio T."/>
            <person name="Dalin E."/>
            <person name="Tice H."/>
            <person name="Bruce D."/>
            <person name="Goodwin L."/>
            <person name="Pitluck S."/>
            <person name="Kyrpides N."/>
            <person name="Mavromatis K."/>
            <person name="Ivanova N."/>
            <person name="Teshima H."/>
            <person name="Brettin T."/>
            <person name="Detter J.C."/>
            <person name="Han C."/>
            <person name="Tapia R."/>
            <person name="Land M."/>
            <person name="Hauser L."/>
            <person name="Markowitz V."/>
            <person name="Cheng J.-F."/>
            <person name="Hugenholtz P."/>
            <person name="Woyke T."/>
            <person name="Wu D."/>
            <person name="Tindall B."/>
            <person name="Pomrenke H.G."/>
            <person name="Brambilla E."/>
            <person name="Klenk H.-P."/>
            <person name="Eisen J.A."/>
        </authorList>
    </citation>
    <scope>NUCLEOTIDE SEQUENCE [LARGE SCALE GENOMIC DNA]</scope>
    <source>
        <strain>DSM 17132</strain>
    </source>
</reference>
<dbReference type="OrthoDB" id="826697at2"/>
<dbReference type="eggNOG" id="COG4706">
    <property type="taxonomic scope" value="Bacteria"/>
</dbReference>
<dbReference type="Proteomes" id="UP000007435">
    <property type="component" value="Chromosome"/>
</dbReference>
<dbReference type="Pfam" id="PF22817">
    <property type="entry name" value="ApeP-like"/>
    <property type="match status" value="1"/>
</dbReference>
<dbReference type="SUPFAM" id="SSF54637">
    <property type="entry name" value="Thioesterase/thiol ester dehydrase-isomerase"/>
    <property type="match status" value="1"/>
</dbReference>
<protein>
    <submittedName>
        <fullName evidence="1">Flexirubin-type pigment biosynthesis acyl carrier protein DarC1</fullName>
    </submittedName>
</protein>
<dbReference type="EMBL" id="CP002305">
    <property type="protein sequence ID" value="ADQ17219.1"/>
    <property type="molecule type" value="Genomic_DNA"/>
</dbReference>
<proteinExistence type="predicted"/>
<dbReference type="RefSeq" id="WP_013408268.1">
    <property type="nucleotide sequence ID" value="NC_014655.1"/>
</dbReference>
<sequence>MIDIHQFLPHTAPMLAIDAITQIDDAEVICVYEVPKDSVFVENSSFLEAGLVENAAQSASCIVAQSYSLEGKSVIGFISSIRSVHIYELPKVGDLLRTEARLISRYDAENYSTCRVECKTFRGDLLLLEGEINLFIQEHEKGRSTTG</sequence>
<accession>E4RXI4</accession>
<reference evidence="1 2" key="2">
    <citation type="journal article" date="2011" name="Stand. Genomic Sci.">
        <title>Complete genome sequence of Leadbetterella byssophila type strain (4M15).</title>
        <authorList>
            <person name="Abt B."/>
            <person name="Teshima H."/>
            <person name="Lucas S."/>
            <person name="Lapidus A."/>
            <person name="Del Rio T.G."/>
            <person name="Nolan M."/>
            <person name="Tice H."/>
            <person name="Cheng J.F."/>
            <person name="Pitluck S."/>
            <person name="Liolios K."/>
            <person name="Pagani I."/>
            <person name="Ivanova N."/>
            <person name="Mavromatis K."/>
            <person name="Pati A."/>
            <person name="Tapia R."/>
            <person name="Han C."/>
            <person name="Goodwin L."/>
            <person name="Chen A."/>
            <person name="Palaniappan K."/>
            <person name="Land M."/>
            <person name="Hauser L."/>
            <person name="Chang Y.J."/>
            <person name="Jeffries C.D."/>
            <person name="Rohde M."/>
            <person name="Goker M."/>
            <person name="Tindall B.J."/>
            <person name="Detter J.C."/>
            <person name="Woyke T."/>
            <person name="Bristow J."/>
            <person name="Eisen J.A."/>
            <person name="Markowitz V."/>
            <person name="Hugenholtz P."/>
            <person name="Klenk H.P."/>
            <person name="Kyrpides N.C."/>
        </authorList>
    </citation>
    <scope>NUCLEOTIDE SEQUENCE [LARGE SCALE GENOMIC DNA]</scope>
    <source>
        <strain evidence="2">DSM 17132 / JCM 16389 / KACC 11308 / NBRC 106382 / 4M15</strain>
    </source>
</reference>
<organism evidence="1 2">
    <name type="scientific">Leadbetterella byssophila (strain DSM 17132 / JCM 16389 / KACC 11308 / NBRC 106382 / 4M15)</name>
    <dbReference type="NCBI Taxonomy" id="649349"/>
    <lineage>
        <taxon>Bacteria</taxon>
        <taxon>Pseudomonadati</taxon>
        <taxon>Bacteroidota</taxon>
        <taxon>Cytophagia</taxon>
        <taxon>Cytophagales</taxon>
        <taxon>Leadbetterellaceae</taxon>
        <taxon>Leadbetterella</taxon>
    </lineage>
</organism>
<dbReference type="STRING" id="649349.Lbys_1506"/>
<dbReference type="HOGENOM" id="CLU_116661_2_0_10"/>
<evidence type="ECO:0000313" key="2">
    <source>
        <dbReference type="Proteomes" id="UP000007435"/>
    </source>
</evidence>
<dbReference type="InterPro" id="IPR016776">
    <property type="entry name" value="ApeP-like_dehydratase"/>
</dbReference>
<gene>
    <name evidence="1" type="ordered locus">Lbys_1506</name>
</gene>
<name>E4RXI4_LEAB4</name>
<dbReference type="Gene3D" id="3.10.129.10">
    <property type="entry name" value="Hotdog Thioesterase"/>
    <property type="match status" value="1"/>
</dbReference>
<dbReference type="InterPro" id="IPR029069">
    <property type="entry name" value="HotDog_dom_sf"/>
</dbReference>
<keyword evidence="2" id="KW-1185">Reference proteome</keyword>
<evidence type="ECO:0000313" key="1">
    <source>
        <dbReference type="EMBL" id="ADQ17219.1"/>
    </source>
</evidence>
<dbReference type="AlphaFoldDB" id="E4RXI4"/>